<dbReference type="EMBL" id="JAJTWT010000024">
    <property type="protein sequence ID" value="MCE4540750.1"/>
    <property type="molecule type" value="Genomic_DNA"/>
</dbReference>
<accession>A0ABS8XU55</accession>
<keyword evidence="5" id="KW-1185">Reference proteome</keyword>
<protein>
    <submittedName>
        <fullName evidence="4">DNA-binding protein</fullName>
    </submittedName>
</protein>
<feature type="compositionally biased region" description="Basic residues" evidence="2">
    <location>
        <begin position="337"/>
        <end position="347"/>
    </location>
</feature>
<keyword evidence="4" id="KW-0238">DNA-binding</keyword>
<sequence length="347" mass="37960">MSAETEILAEVEALKAKFSDTKTLYREVCVLLFFRYGITPTANKLYQYVRRGSMNVPAEEVGKFWDDLRHRARVDIQHPDLPEPIKAVAAEAIAALWSQATEAARGELAAARLELQADAERAQQAQAAAEQALAEAQAKTEEIRGQVVQMQEWLQQAQTALEAERRAHAGTQARVQQMLSQLEDAGRQQQALQDGFAAELAKARDAVEAANDRAAGAERRALKEIEQERQARGRADNAAEATRQKLAQVEAAAREQAVEHAAKATRLEIDANQAKLALDNAVKAQAGQEAQVAELRRQLTDSQQATSRYEAEAKTLQALVERLAPVPAPDTSTPARQGRRKVGSSGT</sequence>
<organism evidence="4 5">
    <name type="scientific">Pelomonas caseinilytica</name>
    <dbReference type="NCBI Taxonomy" id="2906763"/>
    <lineage>
        <taxon>Bacteria</taxon>
        <taxon>Pseudomonadati</taxon>
        <taxon>Pseudomonadota</taxon>
        <taxon>Betaproteobacteria</taxon>
        <taxon>Burkholderiales</taxon>
        <taxon>Sphaerotilaceae</taxon>
        <taxon>Roseateles</taxon>
    </lineage>
</organism>
<proteinExistence type="predicted"/>
<comment type="caution">
    <text evidence="4">The sequence shown here is derived from an EMBL/GenBank/DDBJ whole genome shotgun (WGS) entry which is preliminary data.</text>
</comment>
<dbReference type="Proteomes" id="UP001201463">
    <property type="component" value="Unassembled WGS sequence"/>
</dbReference>
<dbReference type="InterPro" id="IPR021104">
    <property type="entry name" value="KfrA_DNA-bd_N"/>
</dbReference>
<feature type="coiled-coil region" evidence="1">
    <location>
        <begin position="108"/>
        <end position="146"/>
    </location>
</feature>
<dbReference type="RefSeq" id="WP_233395452.1">
    <property type="nucleotide sequence ID" value="NZ_JAJTWT010000024.1"/>
</dbReference>
<feature type="region of interest" description="Disordered" evidence="2">
    <location>
        <begin position="320"/>
        <end position="347"/>
    </location>
</feature>
<reference evidence="4 5" key="1">
    <citation type="submission" date="2021-12" db="EMBL/GenBank/DDBJ databases">
        <title>Genome seq of p7.</title>
        <authorList>
            <person name="Seo T."/>
        </authorList>
    </citation>
    <scope>NUCLEOTIDE SEQUENCE [LARGE SCALE GENOMIC DNA]</scope>
    <source>
        <strain evidence="4 5">P7</strain>
    </source>
</reference>
<feature type="region of interest" description="Disordered" evidence="2">
    <location>
        <begin position="226"/>
        <end position="247"/>
    </location>
</feature>
<dbReference type="GO" id="GO:0003677">
    <property type="term" value="F:DNA binding"/>
    <property type="evidence" value="ECO:0007669"/>
    <property type="project" value="UniProtKB-KW"/>
</dbReference>
<feature type="domain" description="KfrA N-terminal DNA-binding" evidence="3">
    <location>
        <begin position="29"/>
        <end position="138"/>
    </location>
</feature>
<feature type="compositionally biased region" description="Basic and acidic residues" evidence="2">
    <location>
        <begin position="226"/>
        <end position="237"/>
    </location>
</feature>
<evidence type="ECO:0000256" key="1">
    <source>
        <dbReference type="SAM" id="Coils"/>
    </source>
</evidence>
<keyword evidence="1" id="KW-0175">Coiled coil</keyword>
<dbReference type="Pfam" id="PF11740">
    <property type="entry name" value="KfrA_N"/>
    <property type="match status" value="1"/>
</dbReference>
<name>A0ABS8XU55_9BURK</name>
<evidence type="ECO:0000313" key="5">
    <source>
        <dbReference type="Proteomes" id="UP001201463"/>
    </source>
</evidence>
<evidence type="ECO:0000259" key="3">
    <source>
        <dbReference type="Pfam" id="PF11740"/>
    </source>
</evidence>
<evidence type="ECO:0000313" key="4">
    <source>
        <dbReference type="EMBL" id="MCE4540750.1"/>
    </source>
</evidence>
<evidence type="ECO:0000256" key="2">
    <source>
        <dbReference type="SAM" id="MobiDB-lite"/>
    </source>
</evidence>
<gene>
    <name evidence="4" type="ORF">LXT12_26325</name>
</gene>